<feature type="region of interest" description="Disordered" evidence="1">
    <location>
        <begin position="46"/>
        <end position="69"/>
    </location>
</feature>
<dbReference type="VEuPathDB" id="VectorBase:AALB20_026245"/>
<proteinExistence type="predicted"/>
<reference evidence="2 3" key="1">
    <citation type="journal article" date="2017" name="G3 (Bethesda)">
        <title>The Physical Genome Mapping of Anopheles albimanus Corrected Scaffold Misassemblies and Identified Interarm Rearrangements in Genus Anopheles.</title>
        <authorList>
            <person name="Artemov G.N."/>
            <person name="Peery A.N."/>
            <person name="Jiang X."/>
            <person name="Tu Z."/>
            <person name="Stegniy V.N."/>
            <person name="Sharakhova M.V."/>
            <person name="Sharakhov I.V."/>
        </authorList>
    </citation>
    <scope>NUCLEOTIDE SEQUENCE [LARGE SCALE GENOMIC DNA]</scope>
    <source>
        <strain evidence="2 3">ALBI9_A</strain>
    </source>
</reference>
<feature type="compositionally biased region" description="Basic residues" evidence="1">
    <location>
        <begin position="47"/>
        <end position="69"/>
    </location>
</feature>
<keyword evidence="3" id="KW-1185">Reference proteome</keyword>
<name>A0A182FTY9_ANOAL</name>
<evidence type="ECO:0000313" key="3">
    <source>
        <dbReference type="Proteomes" id="UP000069272"/>
    </source>
</evidence>
<evidence type="ECO:0000313" key="2">
    <source>
        <dbReference type="EnsemblMetazoa" id="AALB010023-PA"/>
    </source>
</evidence>
<reference evidence="2" key="2">
    <citation type="submission" date="2022-08" db="UniProtKB">
        <authorList>
            <consortium name="EnsemblMetazoa"/>
        </authorList>
    </citation>
    <scope>IDENTIFICATION</scope>
    <source>
        <strain evidence="2">STECLA/ALBI9_A</strain>
    </source>
</reference>
<dbReference type="VEuPathDB" id="VectorBase:AALB010023"/>
<dbReference type="EnsemblMetazoa" id="AALB010023-RA">
    <property type="protein sequence ID" value="AALB010023-PA"/>
    <property type="gene ID" value="AALB010023"/>
</dbReference>
<sequence>MMMQIGDAGEVDGEGPMNSGSSRQTAGDEKMILVGFKRTLHTAHQMRPSKKHSHRYPHHHKHRAARTRHHTVTTGITRLLWSFLVLFLVICDSQTESVWRALFVGGSGGNGAEAASILPAEETVATVSPGAVGLLGAREGDSITEEAASGGASVNHTKLLELVMEGLGLTTIPDVRLRIMMFDIRLERYH</sequence>
<protein>
    <submittedName>
        <fullName evidence="2">Uncharacterized protein</fullName>
    </submittedName>
</protein>
<dbReference type="AlphaFoldDB" id="A0A182FTY9"/>
<dbReference type="Proteomes" id="UP000069272">
    <property type="component" value="Chromosome 3R"/>
</dbReference>
<feature type="region of interest" description="Disordered" evidence="1">
    <location>
        <begin position="1"/>
        <end position="28"/>
    </location>
</feature>
<organism evidence="2 3">
    <name type="scientific">Anopheles albimanus</name>
    <name type="common">New world malaria mosquito</name>
    <dbReference type="NCBI Taxonomy" id="7167"/>
    <lineage>
        <taxon>Eukaryota</taxon>
        <taxon>Metazoa</taxon>
        <taxon>Ecdysozoa</taxon>
        <taxon>Arthropoda</taxon>
        <taxon>Hexapoda</taxon>
        <taxon>Insecta</taxon>
        <taxon>Pterygota</taxon>
        <taxon>Neoptera</taxon>
        <taxon>Endopterygota</taxon>
        <taxon>Diptera</taxon>
        <taxon>Nematocera</taxon>
        <taxon>Culicoidea</taxon>
        <taxon>Culicidae</taxon>
        <taxon>Anophelinae</taxon>
        <taxon>Anopheles</taxon>
    </lineage>
</organism>
<accession>A0A182FTY9</accession>
<evidence type="ECO:0000256" key="1">
    <source>
        <dbReference type="SAM" id="MobiDB-lite"/>
    </source>
</evidence>